<reference evidence="7" key="1">
    <citation type="journal article" date="2021" name="Open Biol.">
        <title>Shared evolutionary footprints suggest mitochondrial oxidative damage underlies multiple complex I losses in fungi.</title>
        <authorList>
            <person name="Schikora-Tamarit M.A."/>
            <person name="Marcet-Houben M."/>
            <person name="Nosek J."/>
            <person name="Gabaldon T."/>
        </authorList>
    </citation>
    <scope>NUCLEOTIDE SEQUENCE</scope>
    <source>
        <strain evidence="7">CBS2887</strain>
    </source>
</reference>
<keyword evidence="2 4" id="KW-0863">Zinc-finger</keyword>
<organism evidence="7 8">
    <name type="scientific">Wickerhamomyces pijperi</name>
    <name type="common">Yeast</name>
    <name type="synonym">Pichia pijperi</name>
    <dbReference type="NCBI Taxonomy" id="599730"/>
    <lineage>
        <taxon>Eukaryota</taxon>
        <taxon>Fungi</taxon>
        <taxon>Dikarya</taxon>
        <taxon>Ascomycota</taxon>
        <taxon>Saccharomycotina</taxon>
        <taxon>Saccharomycetes</taxon>
        <taxon>Phaffomycetales</taxon>
        <taxon>Wickerhamomycetaceae</taxon>
        <taxon>Wickerhamomyces</taxon>
    </lineage>
</organism>
<dbReference type="EMBL" id="JAEUBG010002638">
    <property type="protein sequence ID" value="KAH3684283.1"/>
    <property type="molecule type" value="Genomic_DNA"/>
</dbReference>
<feature type="region of interest" description="Disordered" evidence="5">
    <location>
        <begin position="50"/>
        <end position="151"/>
    </location>
</feature>
<gene>
    <name evidence="7" type="ORF">WICPIJ_004758</name>
</gene>
<dbReference type="InterPro" id="IPR000306">
    <property type="entry name" value="Znf_FYVE"/>
</dbReference>
<keyword evidence="8" id="KW-1185">Reference proteome</keyword>
<dbReference type="PROSITE" id="PS50178">
    <property type="entry name" value="ZF_FYVE"/>
    <property type="match status" value="1"/>
</dbReference>
<dbReference type="AlphaFoldDB" id="A0A9P8Q4X1"/>
<name>A0A9P8Q4X1_WICPI</name>
<sequence>METMEESPLSFTKKPFLPNIEKRHSTINFNSIHSEPEDVDSIHHKLQKQLQETQVSKKTDFNNDDPELDHDEQIRAPKFQQLPRSRSQNIGEMDDSFISSQSSATPGTSASTSGEDGKSRNVTFVNEDVELTDASESPQYQQKKKPYQPANFAIQRSVSLSDNRHSRDVRSMDVQPVLATLQDYNFEFSNANMNTSTYPLNFISNLEYTTTSPVSHSRGSSTSVSSKQSQNQAQSIQSFSASSSTHKNSNDPSKWKNRTSFCKQYTTNLAPVRTLDEPRTPNYKPCVLRTTLDLPPVTTQTKDDVEMTPVSNFEDLSTITKAHWLPNHHRLSCNGANCDTVFGLVKRRHHCRKCGDIFCSNCISSEYGVKLTYDAQFDVFNGTTAKVCAGCTKDWNAYLEENQYGGLSEMGEDSGNFNFWKDTATATRKLNGVRVDLQDQNVDIDPLDPRPNSKDGVVPADWTWSSF</sequence>
<dbReference type="GO" id="GO:0008270">
    <property type="term" value="F:zinc ion binding"/>
    <property type="evidence" value="ECO:0007669"/>
    <property type="project" value="UniProtKB-KW"/>
</dbReference>
<protein>
    <recommendedName>
        <fullName evidence="6">FYVE-type domain-containing protein</fullName>
    </recommendedName>
</protein>
<dbReference type="InterPro" id="IPR011011">
    <property type="entry name" value="Znf_FYVE_PHD"/>
</dbReference>
<feature type="compositionally biased region" description="Low complexity" evidence="5">
    <location>
        <begin position="99"/>
        <end position="114"/>
    </location>
</feature>
<keyword evidence="3" id="KW-0862">Zinc</keyword>
<dbReference type="SUPFAM" id="SSF57903">
    <property type="entry name" value="FYVE/PHD zinc finger"/>
    <property type="match status" value="1"/>
</dbReference>
<dbReference type="GO" id="GO:0098588">
    <property type="term" value="C:bounding membrane of organelle"/>
    <property type="evidence" value="ECO:0007669"/>
    <property type="project" value="UniProtKB-ARBA"/>
</dbReference>
<evidence type="ECO:0000313" key="7">
    <source>
        <dbReference type="EMBL" id="KAH3684283.1"/>
    </source>
</evidence>
<accession>A0A9P8Q4X1</accession>
<feature type="compositionally biased region" description="Low complexity" evidence="5">
    <location>
        <begin position="212"/>
        <end position="244"/>
    </location>
</feature>
<dbReference type="PANTHER" id="PTHR23164">
    <property type="entry name" value="EARLY ENDOSOME ANTIGEN 1"/>
    <property type="match status" value="1"/>
</dbReference>
<dbReference type="InterPro" id="IPR017455">
    <property type="entry name" value="Znf_FYVE-rel"/>
</dbReference>
<dbReference type="InterPro" id="IPR013083">
    <property type="entry name" value="Znf_RING/FYVE/PHD"/>
</dbReference>
<reference evidence="7" key="2">
    <citation type="submission" date="2021-01" db="EMBL/GenBank/DDBJ databases">
        <authorList>
            <person name="Schikora-Tamarit M.A."/>
        </authorList>
    </citation>
    <scope>NUCLEOTIDE SEQUENCE</scope>
    <source>
        <strain evidence="7">CBS2887</strain>
    </source>
</reference>
<dbReference type="Pfam" id="PF01363">
    <property type="entry name" value="FYVE"/>
    <property type="match status" value="1"/>
</dbReference>
<evidence type="ECO:0000256" key="5">
    <source>
        <dbReference type="SAM" id="MobiDB-lite"/>
    </source>
</evidence>
<evidence type="ECO:0000256" key="3">
    <source>
        <dbReference type="ARBA" id="ARBA00022833"/>
    </source>
</evidence>
<evidence type="ECO:0000313" key="8">
    <source>
        <dbReference type="Proteomes" id="UP000774326"/>
    </source>
</evidence>
<feature type="domain" description="FYVE-type" evidence="6">
    <location>
        <begin position="338"/>
        <end position="396"/>
    </location>
</feature>
<evidence type="ECO:0000256" key="4">
    <source>
        <dbReference type="PROSITE-ProRule" id="PRU00091"/>
    </source>
</evidence>
<evidence type="ECO:0000256" key="1">
    <source>
        <dbReference type="ARBA" id="ARBA00022723"/>
    </source>
</evidence>
<evidence type="ECO:0000256" key="2">
    <source>
        <dbReference type="ARBA" id="ARBA00022771"/>
    </source>
</evidence>
<feature type="compositionally biased region" description="Polar residues" evidence="5">
    <location>
        <begin position="245"/>
        <end position="256"/>
    </location>
</feature>
<dbReference type="OrthoDB" id="10018316at2759"/>
<dbReference type="GO" id="GO:0032266">
    <property type="term" value="F:phosphatidylinositol-3-phosphate binding"/>
    <property type="evidence" value="ECO:0007669"/>
    <property type="project" value="UniProtKB-ARBA"/>
</dbReference>
<dbReference type="SMART" id="SM00064">
    <property type="entry name" value="FYVE"/>
    <property type="match status" value="1"/>
</dbReference>
<proteinExistence type="predicted"/>
<feature type="region of interest" description="Disordered" evidence="5">
    <location>
        <begin position="211"/>
        <end position="256"/>
    </location>
</feature>
<comment type="caution">
    <text evidence="7">The sequence shown here is derived from an EMBL/GenBank/DDBJ whole genome shotgun (WGS) entry which is preliminary data.</text>
</comment>
<dbReference type="Gene3D" id="3.30.40.10">
    <property type="entry name" value="Zinc/RING finger domain, C3HC4 (zinc finger)"/>
    <property type="match status" value="1"/>
</dbReference>
<dbReference type="PANTHER" id="PTHR23164:SF30">
    <property type="entry name" value="EARLY ENDOSOME ANTIGEN 1"/>
    <property type="match status" value="1"/>
</dbReference>
<dbReference type="Proteomes" id="UP000774326">
    <property type="component" value="Unassembled WGS sequence"/>
</dbReference>
<keyword evidence="1" id="KW-0479">Metal-binding</keyword>
<evidence type="ECO:0000259" key="6">
    <source>
        <dbReference type="PROSITE" id="PS50178"/>
    </source>
</evidence>